<evidence type="ECO:0000256" key="4">
    <source>
        <dbReference type="ARBA" id="ARBA00022679"/>
    </source>
</evidence>
<dbReference type="EC" id="2.7.13.3" evidence="2"/>
<dbReference type="FunFam" id="3.30.565.10:FF:000010">
    <property type="entry name" value="Sensor histidine kinase RcsC"/>
    <property type="match status" value="1"/>
</dbReference>
<evidence type="ECO:0000256" key="5">
    <source>
        <dbReference type="ARBA" id="ARBA00022777"/>
    </source>
</evidence>
<comment type="caution">
    <text evidence="9">The sequence shown here is derived from an EMBL/GenBank/DDBJ whole genome shotgun (WGS) entry which is preliminary data.</text>
</comment>
<dbReference type="SMART" id="SM00091">
    <property type="entry name" value="PAS"/>
    <property type="match status" value="2"/>
</dbReference>
<evidence type="ECO:0000256" key="2">
    <source>
        <dbReference type="ARBA" id="ARBA00012438"/>
    </source>
</evidence>
<keyword evidence="9" id="KW-0547">Nucleotide-binding</keyword>
<feature type="domain" description="Histidine kinase" evidence="7">
    <location>
        <begin position="254"/>
        <end position="478"/>
    </location>
</feature>
<dbReference type="GO" id="GO:0009927">
    <property type="term" value="F:histidine phosphotransfer kinase activity"/>
    <property type="evidence" value="ECO:0007669"/>
    <property type="project" value="TreeGrafter"/>
</dbReference>
<sequence>MSHYNQHADIPFWIASWPDGIVALDNNCNILFVSAKAQSIFGWHQQDLDGKHIHDALCVANIATAHSKLDCPLCQTEQLDTEIQSANWLTASGDYLSVDFRVIPIESPHNTARLINFSANHHRIHNQAEMKKLADYVDNNPAPLVEFDRDGQMLFGNPALQEALLTWGFDEEGQATIFPDNLLSLCEQCLDSGTSITGIEVTLGQTYLSWHFHPIVSEGVVTVLGYAFDISKQKNAELEAKEARAQARRDFYAKMMHELRTPLNAIIGFSDVLLWRSAAKLDERDNTALRNIKVAGIQLNEMITDTLDISKIEAGKMVIEPETFVASLLLHEMQEQMRYLAEAKGLTYHSESNADIPFHSDKKKIRQVLVNLISNAIKYTKNGDVWVSVIQITNSIQTTESELVITVKDTGIGIPEDQINSLFEAYQRVKESKNKDIQGTGIGLALVWELIHLLNGEIKVESIYGQGSTFTAKFPYLPKTN</sequence>
<dbReference type="EMBL" id="JAUOPB010000002">
    <property type="protein sequence ID" value="MDO6421516.1"/>
    <property type="molecule type" value="Genomic_DNA"/>
</dbReference>
<dbReference type="Pfam" id="PF00989">
    <property type="entry name" value="PAS"/>
    <property type="match status" value="1"/>
</dbReference>
<dbReference type="PROSITE" id="PS50109">
    <property type="entry name" value="HIS_KIN"/>
    <property type="match status" value="1"/>
</dbReference>
<keyword evidence="9" id="KW-0067">ATP-binding</keyword>
<evidence type="ECO:0000313" key="10">
    <source>
        <dbReference type="Proteomes" id="UP001169760"/>
    </source>
</evidence>
<dbReference type="RefSeq" id="WP_303490988.1">
    <property type="nucleotide sequence ID" value="NZ_JAUOPB010000002.1"/>
</dbReference>
<dbReference type="GO" id="GO:0005886">
    <property type="term" value="C:plasma membrane"/>
    <property type="evidence" value="ECO:0007669"/>
    <property type="project" value="TreeGrafter"/>
</dbReference>
<dbReference type="InterPro" id="IPR013767">
    <property type="entry name" value="PAS_fold"/>
</dbReference>
<dbReference type="InterPro" id="IPR036097">
    <property type="entry name" value="HisK_dim/P_sf"/>
</dbReference>
<dbReference type="SMART" id="SM00388">
    <property type="entry name" value="HisKA"/>
    <property type="match status" value="1"/>
</dbReference>
<dbReference type="GO" id="GO:0000155">
    <property type="term" value="F:phosphorelay sensor kinase activity"/>
    <property type="evidence" value="ECO:0007669"/>
    <property type="project" value="InterPro"/>
</dbReference>
<evidence type="ECO:0000256" key="1">
    <source>
        <dbReference type="ARBA" id="ARBA00000085"/>
    </source>
</evidence>
<dbReference type="InterPro" id="IPR036890">
    <property type="entry name" value="HATPase_C_sf"/>
</dbReference>
<evidence type="ECO:0000259" key="8">
    <source>
        <dbReference type="PROSITE" id="PS50112"/>
    </source>
</evidence>
<organism evidence="9 10">
    <name type="scientific">Saccharophagus degradans</name>
    <dbReference type="NCBI Taxonomy" id="86304"/>
    <lineage>
        <taxon>Bacteria</taxon>
        <taxon>Pseudomonadati</taxon>
        <taxon>Pseudomonadota</taxon>
        <taxon>Gammaproteobacteria</taxon>
        <taxon>Cellvibrionales</taxon>
        <taxon>Cellvibrionaceae</taxon>
        <taxon>Saccharophagus</taxon>
    </lineage>
</organism>
<dbReference type="PRINTS" id="PR00344">
    <property type="entry name" value="BCTRLSENSOR"/>
</dbReference>
<evidence type="ECO:0000313" key="9">
    <source>
        <dbReference type="EMBL" id="MDO6421516.1"/>
    </source>
</evidence>
<evidence type="ECO:0000256" key="3">
    <source>
        <dbReference type="ARBA" id="ARBA00022553"/>
    </source>
</evidence>
<dbReference type="CDD" id="cd00130">
    <property type="entry name" value="PAS"/>
    <property type="match status" value="1"/>
</dbReference>
<accession>A0AAW7X4F3</accession>
<feature type="domain" description="PAS" evidence="8">
    <location>
        <begin position="18"/>
        <end position="51"/>
    </location>
</feature>
<dbReference type="GO" id="GO:0005524">
    <property type="term" value="F:ATP binding"/>
    <property type="evidence" value="ECO:0007669"/>
    <property type="project" value="UniProtKB-KW"/>
</dbReference>
<dbReference type="NCBIfam" id="TIGR00229">
    <property type="entry name" value="sensory_box"/>
    <property type="match status" value="1"/>
</dbReference>
<dbReference type="InterPro" id="IPR004358">
    <property type="entry name" value="Sig_transdc_His_kin-like_C"/>
</dbReference>
<dbReference type="PANTHER" id="PTHR43047:SF72">
    <property type="entry name" value="OSMOSENSING HISTIDINE PROTEIN KINASE SLN1"/>
    <property type="match status" value="1"/>
</dbReference>
<name>A0AAW7X4F3_9GAMM</name>
<dbReference type="Pfam" id="PF00512">
    <property type="entry name" value="HisKA"/>
    <property type="match status" value="1"/>
</dbReference>
<dbReference type="Gene3D" id="3.30.565.10">
    <property type="entry name" value="Histidine kinase-like ATPase, C-terminal domain"/>
    <property type="match status" value="1"/>
</dbReference>
<dbReference type="Pfam" id="PF02518">
    <property type="entry name" value="HATPase_c"/>
    <property type="match status" value="1"/>
</dbReference>
<dbReference type="InterPro" id="IPR003661">
    <property type="entry name" value="HisK_dim/P_dom"/>
</dbReference>
<gene>
    <name evidence="9" type="ORF">Q4521_03430</name>
</gene>
<dbReference type="InterPro" id="IPR003594">
    <property type="entry name" value="HATPase_dom"/>
</dbReference>
<dbReference type="SUPFAM" id="SSF55874">
    <property type="entry name" value="ATPase domain of HSP90 chaperone/DNA topoisomerase II/histidine kinase"/>
    <property type="match status" value="1"/>
</dbReference>
<keyword evidence="3" id="KW-0597">Phosphoprotein</keyword>
<dbReference type="GO" id="GO:0006355">
    <property type="term" value="P:regulation of DNA-templated transcription"/>
    <property type="evidence" value="ECO:0007669"/>
    <property type="project" value="InterPro"/>
</dbReference>
<dbReference type="PANTHER" id="PTHR43047">
    <property type="entry name" value="TWO-COMPONENT HISTIDINE PROTEIN KINASE"/>
    <property type="match status" value="1"/>
</dbReference>
<dbReference type="CDD" id="cd00082">
    <property type="entry name" value="HisKA"/>
    <property type="match status" value="1"/>
</dbReference>
<protein>
    <recommendedName>
        <fullName evidence="2">histidine kinase</fullName>
        <ecNumber evidence="2">2.7.13.3</ecNumber>
    </recommendedName>
</protein>
<keyword evidence="4" id="KW-0808">Transferase</keyword>
<comment type="catalytic activity">
    <reaction evidence="1">
        <text>ATP + protein L-histidine = ADP + protein N-phospho-L-histidine.</text>
        <dbReference type="EC" id="2.7.13.3"/>
    </reaction>
</comment>
<dbReference type="Gene3D" id="1.10.287.130">
    <property type="match status" value="1"/>
</dbReference>
<dbReference type="CDD" id="cd16922">
    <property type="entry name" value="HATPase_EvgS-ArcB-TorS-like"/>
    <property type="match status" value="1"/>
</dbReference>
<keyword evidence="6" id="KW-0902">Two-component regulatory system</keyword>
<dbReference type="InterPro" id="IPR000014">
    <property type="entry name" value="PAS"/>
</dbReference>
<proteinExistence type="predicted"/>
<evidence type="ECO:0000259" key="7">
    <source>
        <dbReference type="PROSITE" id="PS50109"/>
    </source>
</evidence>
<keyword evidence="5" id="KW-0418">Kinase</keyword>
<dbReference type="InterPro" id="IPR005467">
    <property type="entry name" value="His_kinase_dom"/>
</dbReference>
<dbReference type="PROSITE" id="PS50112">
    <property type="entry name" value="PAS"/>
    <property type="match status" value="1"/>
</dbReference>
<dbReference type="Proteomes" id="UP001169760">
    <property type="component" value="Unassembled WGS sequence"/>
</dbReference>
<reference evidence="9" key="1">
    <citation type="submission" date="2023-07" db="EMBL/GenBank/DDBJ databases">
        <title>Genome content predicts the carbon catabolic preferences of heterotrophic bacteria.</title>
        <authorList>
            <person name="Gralka M."/>
        </authorList>
    </citation>
    <scope>NUCLEOTIDE SEQUENCE</scope>
    <source>
        <strain evidence="9">I3M17_2</strain>
    </source>
</reference>
<dbReference type="InterPro" id="IPR035965">
    <property type="entry name" value="PAS-like_dom_sf"/>
</dbReference>
<dbReference type="SUPFAM" id="SSF47384">
    <property type="entry name" value="Homodimeric domain of signal transducing histidine kinase"/>
    <property type="match status" value="1"/>
</dbReference>
<dbReference type="Gene3D" id="3.30.450.20">
    <property type="entry name" value="PAS domain"/>
    <property type="match status" value="2"/>
</dbReference>
<dbReference type="SMART" id="SM00387">
    <property type="entry name" value="HATPase_c"/>
    <property type="match status" value="1"/>
</dbReference>
<dbReference type="AlphaFoldDB" id="A0AAW7X4F3"/>
<evidence type="ECO:0000256" key="6">
    <source>
        <dbReference type="ARBA" id="ARBA00023012"/>
    </source>
</evidence>
<dbReference type="SUPFAM" id="SSF55785">
    <property type="entry name" value="PYP-like sensor domain (PAS domain)"/>
    <property type="match status" value="1"/>
</dbReference>